<feature type="transmembrane region" description="Helical" evidence="2">
    <location>
        <begin position="194"/>
        <end position="210"/>
    </location>
</feature>
<feature type="transmembrane region" description="Helical" evidence="2">
    <location>
        <begin position="82"/>
        <end position="104"/>
    </location>
</feature>
<keyword evidence="2" id="KW-1133">Transmembrane helix</keyword>
<evidence type="ECO:0000259" key="3">
    <source>
        <dbReference type="Pfam" id="PF04389"/>
    </source>
</evidence>
<keyword evidence="2" id="KW-0472">Membrane</keyword>
<dbReference type="AlphaFoldDB" id="A0A1F6D2E5"/>
<sequence>MPSFNPHSARQHASTLAFPRLVGSPGETRAVRYIADQFRRSGLVVTEEPFGFSTRPWSVLRVALGLSAVTPLVAAWAVGRHPLLACLLSALPVILGLLSSPLTLRLLAGAVRDAEEVSGGDGLGRSRNLTARRPSDTGKDGPLVVLTAHYDSKGQGMSLPLRILLFLTFAVGGVGLFLRAVWAATMTASGIDPLSAGLGLLAALSALATAPMRADNRSPGAVDNASGVGVLLGLAEAVGKDPQCLPGVEVLFVATGAEEVGLQGAFAFLKGHAEELKSGRRVCVLNFDGPGVAGEVYASSKTGLRPRSRRLMRLIREAGAAEGVRVRSPAFVIGAMADHFPFVRAGIEAVTLAAFGRDSLTIHTPRDTPDRLDAETMGRVGRIALRVIRRIEEGTP</sequence>
<comment type="caution">
    <text evidence="4">The sequence shown here is derived from an EMBL/GenBank/DDBJ whole genome shotgun (WGS) entry which is preliminary data.</text>
</comment>
<proteinExistence type="predicted"/>
<dbReference type="InterPro" id="IPR007484">
    <property type="entry name" value="Peptidase_M28"/>
</dbReference>
<feature type="transmembrane region" description="Helical" evidence="2">
    <location>
        <begin position="163"/>
        <end position="182"/>
    </location>
</feature>
<feature type="transmembrane region" description="Helical" evidence="2">
    <location>
        <begin position="59"/>
        <end position="76"/>
    </location>
</feature>
<reference evidence="4 5" key="1">
    <citation type="journal article" date="2016" name="Nat. Commun.">
        <title>Thousands of microbial genomes shed light on interconnected biogeochemical processes in an aquifer system.</title>
        <authorList>
            <person name="Anantharaman K."/>
            <person name="Brown C.T."/>
            <person name="Hug L.A."/>
            <person name="Sharon I."/>
            <person name="Castelle C.J."/>
            <person name="Probst A.J."/>
            <person name="Thomas B.C."/>
            <person name="Singh A."/>
            <person name="Wilkins M.J."/>
            <person name="Karaoz U."/>
            <person name="Brodie E.L."/>
            <person name="Williams K.H."/>
            <person name="Hubbard S.S."/>
            <person name="Banfield J.F."/>
        </authorList>
    </citation>
    <scope>NUCLEOTIDE SEQUENCE [LARGE SCALE GENOMIC DNA]</scope>
    <source>
        <strain evidence="5">RIFCSPLOWO2_12_FULL_64_10</strain>
    </source>
</reference>
<dbReference type="PANTHER" id="PTHR12147:SF26">
    <property type="entry name" value="PEPTIDASE M28 DOMAIN-CONTAINING PROTEIN"/>
    <property type="match status" value="1"/>
</dbReference>
<evidence type="ECO:0000256" key="2">
    <source>
        <dbReference type="SAM" id="Phobius"/>
    </source>
</evidence>
<feature type="region of interest" description="Disordered" evidence="1">
    <location>
        <begin position="116"/>
        <end position="136"/>
    </location>
</feature>
<dbReference type="EMBL" id="MFKF01000076">
    <property type="protein sequence ID" value="OGG55481.1"/>
    <property type="molecule type" value="Genomic_DNA"/>
</dbReference>
<evidence type="ECO:0000313" key="5">
    <source>
        <dbReference type="Proteomes" id="UP000178606"/>
    </source>
</evidence>
<protein>
    <recommendedName>
        <fullName evidence="3">Peptidase M28 domain-containing protein</fullName>
    </recommendedName>
</protein>
<name>A0A1F6D2E5_HANXR</name>
<dbReference type="GO" id="GO:0006508">
    <property type="term" value="P:proteolysis"/>
    <property type="evidence" value="ECO:0007669"/>
    <property type="project" value="InterPro"/>
</dbReference>
<dbReference type="PANTHER" id="PTHR12147">
    <property type="entry name" value="METALLOPEPTIDASE M28 FAMILY MEMBER"/>
    <property type="match status" value="1"/>
</dbReference>
<gene>
    <name evidence="4" type="ORF">A3F84_01610</name>
</gene>
<dbReference type="Proteomes" id="UP000178606">
    <property type="component" value="Unassembled WGS sequence"/>
</dbReference>
<dbReference type="InterPro" id="IPR045175">
    <property type="entry name" value="M28_fam"/>
</dbReference>
<keyword evidence="2" id="KW-0812">Transmembrane</keyword>
<dbReference type="Pfam" id="PF04389">
    <property type="entry name" value="Peptidase_M28"/>
    <property type="match status" value="1"/>
</dbReference>
<evidence type="ECO:0000313" key="4">
    <source>
        <dbReference type="EMBL" id="OGG55481.1"/>
    </source>
</evidence>
<feature type="domain" description="Peptidase M28" evidence="3">
    <location>
        <begin position="129"/>
        <end position="387"/>
    </location>
</feature>
<accession>A0A1F6D2E5</accession>
<dbReference type="GO" id="GO:0008235">
    <property type="term" value="F:metalloexopeptidase activity"/>
    <property type="evidence" value="ECO:0007669"/>
    <property type="project" value="InterPro"/>
</dbReference>
<organism evidence="4 5">
    <name type="scientific">Handelsmanbacteria sp. (strain RIFCSPLOWO2_12_FULL_64_10)</name>
    <dbReference type="NCBI Taxonomy" id="1817868"/>
    <lineage>
        <taxon>Bacteria</taxon>
        <taxon>Candidatus Handelsmaniibacteriota</taxon>
    </lineage>
</organism>
<dbReference type="SUPFAM" id="SSF53187">
    <property type="entry name" value="Zn-dependent exopeptidases"/>
    <property type="match status" value="1"/>
</dbReference>
<dbReference type="Gene3D" id="3.40.630.10">
    <property type="entry name" value="Zn peptidases"/>
    <property type="match status" value="1"/>
</dbReference>
<evidence type="ECO:0000256" key="1">
    <source>
        <dbReference type="SAM" id="MobiDB-lite"/>
    </source>
</evidence>